<dbReference type="OrthoDB" id="2499658at2759"/>
<dbReference type="Proteomes" id="UP000886653">
    <property type="component" value="Unassembled WGS sequence"/>
</dbReference>
<dbReference type="AlphaFoldDB" id="A0A9P6N8Y7"/>
<gene>
    <name evidence="2" type="ORF">CROQUDRAFT_51186</name>
</gene>
<evidence type="ECO:0000256" key="1">
    <source>
        <dbReference type="SAM" id="MobiDB-lite"/>
    </source>
</evidence>
<sequence>MGLEDEQAQSASRNSERLIMSCTNGSDGYPAQIEFNRRMENYIGRKKRSERTVVNEEELASIHRLLSDPAAMRAETDASHRTWVKKTFTLRPFGAAGSIVCHRDKGQSIPQPIASKEQMYFILKQAHASEGHGGRDKTAKAVKKTHSFIRKGLICLFLEVCPTCRARNDAVKKDKNTNAQAFGGTSSFSGDDRLPVVWGMPYDELSSSSDLSPQGFLPEQCPGANLANSAARRPPTVTESGGMVIQPNHTHLRNNTYPQIDVGHGLHLAGPDPNLYPLELTSPTPFNPFSVRNFQNPQASLPPTQLTRSFISMNPEMSQLNHSNMVRHNTQILQQKQQQRQQRHSPERPTQSHNGKNVPPPLLSESNFHDFQRDEFLRHQQQFNLATQQHLQTHPQKIFNNGEFMQSPSYQPSHQPPSDALVSSSNLYDPVNVAFLFNQRGLEHGPSAEDGLLHVGVDLQHERATSTNTANEQFGALALRDSSVGPQTASSHVHYGSAKAYQPSPSGTNSDLFPISSGLSLENTDFLGAPHDGFEYQTSSGPSTGTSFWTRPDEMQQSALTGGIFNADLKLYPEDQSDKGSELHQRSSTNPQPSTLDKQPAAFRSLLSFSQHRSGSAPPLALVTSSSSIDGASLSASGGPAEGNVSSEMPRSAPANMSNPMQRSLEDFLAQIPQEGSISEEFLQQLLGHAPAPE</sequence>
<comment type="caution">
    <text evidence="2">The sequence shown here is derived from an EMBL/GenBank/DDBJ whole genome shotgun (WGS) entry which is preliminary data.</text>
</comment>
<reference evidence="2" key="1">
    <citation type="submission" date="2013-11" db="EMBL/GenBank/DDBJ databases">
        <title>Genome sequence of the fusiform rust pathogen reveals effectors for host alternation and coevolution with pine.</title>
        <authorList>
            <consortium name="DOE Joint Genome Institute"/>
            <person name="Smith K."/>
            <person name="Pendleton A."/>
            <person name="Kubisiak T."/>
            <person name="Anderson C."/>
            <person name="Salamov A."/>
            <person name="Aerts A."/>
            <person name="Riley R."/>
            <person name="Clum A."/>
            <person name="Lindquist E."/>
            <person name="Ence D."/>
            <person name="Campbell M."/>
            <person name="Kronenberg Z."/>
            <person name="Feau N."/>
            <person name="Dhillon B."/>
            <person name="Hamelin R."/>
            <person name="Burleigh J."/>
            <person name="Smith J."/>
            <person name="Yandell M."/>
            <person name="Nelson C."/>
            <person name="Grigoriev I."/>
            <person name="Davis J."/>
        </authorList>
    </citation>
    <scope>NUCLEOTIDE SEQUENCE</scope>
    <source>
        <strain evidence="2">G11</strain>
    </source>
</reference>
<feature type="region of interest" description="Disordered" evidence="1">
    <location>
        <begin position="332"/>
        <end position="366"/>
    </location>
</feature>
<feature type="region of interest" description="Disordered" evidence="1">
    <location>
        <begin position="524"/>
        <end position="550"/>
    </location>
</feature>
<dbReference type="EMBL" id="MU167371">
    <property type="protein sequence ID" value="KAG0141794.1"/>
    <property type="molecule type" value="Genomic_DNA"/>
</dbReference>
<feature type="compositionally biased region" description="Polar residues" evidence="1">
    <location>
        <begin position="536"/>
        <end position="550"/>
    </location>
</feature>
<feature type="compositionally biased region" description="Basic and acidic residues" evidence="1">
    <location>
        <begin position="574"/>
        <end position="585"/>
    </location>
</feature>
<proteinExistence type="predicted"/>
<organism evidence="2 3">
    <name type="scientific">Cronartium quercuum f. sp. fusiforme G11</name>
    <dbReference type="NCBI Taxonomy" id="708437"/>
    <lineage>
        <taxon>Eukaryota</taxon>
        <taxon>Fungi</taxon>
        <taxon>Dikarya</taxon>
        <taxon>Basidiomycota</taxon>
        <taxon>Pucciniomycotina</taxon>
        <taxon>Pucciniomycetes</taxon>
        <taxon>Pucciniales</taxon>
        <taxon>Coleosporiaceae</taxon>
        <taxon>Cronartium</taxon>
    </lineage>
</organism>
<feature type="compositionally biased region" description="Polar residues" evidence="1">
    <location>
        <begin position="586"/>
        <end position="597"/>
    </location>
</feature>
<accession>A0A9P6N8Y7</accession>
<evidence type="ECO:0000313" key="2">
    <source>
        <dbReference type="EMBL" id="KAG0141794.1"/>
    </source>
</evidence>
<evidence type="ECO:0000313" key="3">
    <source>
        <dbReference type="Proteomes" id="UP000886653"/>
    </source>
</evidence>
<feature type="compositionally biased region" description="Polar residues" evidence="1">
    <location>
        <begin position="644"/>
        <end position="662"/>
    </location>
</feature>
<protein>
    <recommendedName>
        <fullName evidence="4">Integrase zinc-binding domain-containing protein</fullName>
    </recommendedName>
</protein>
<feature type="region of interest" description="Disordered" evidence="1">
    <location>
        <begin position="630"/>
        <end position="666"/>
    </location>
</feature>
<feature type="compositionally biased region" description="Low complexity" evidence="1">
    <location>
        <begin position="630"/>
        <end position="639"/>
    </location>
</feature>
<feature type="region of interest" description="Disordered" evidence="1">
    <location>
        <begin position="574"/>
        <end position="597"/>
    </location>
</feature>
<name>A0A9P6N8Y7_9BASI</name>
<evidence type="ECO:0008006" key="4">
    <source>
        <dbReference type="Google" id="ProtNLM"/>
    </source>
</evidence>
<keyword evidence="3" id="KW-1185">Reference proteome</keyword>